<name>A0ABW3JL94_9FLAO</name>
<keyword evidence="1" id="KW-0732">Signal</keyword>
<sequence>MKQIMLLLLISLFGQQMCAQIASPVKPYYTLSKKEIKKGDVVTLIFTLQLEDHWHLYSNLQNYKLGPLPAIFEFEPHPSYKLLDDMIPIGSKMEHEPIFDVDVHYFDKIAEFRQKIKICTDKPIVKGYYEYQICHVLEGKCLFKTDNFEFKIKTIN</sequence>
<feature type="domain" description="Thiol:disulfide interchange protein DsbD N-terminal" evidence="2">
    <location>
        <begin position="35"/>
        <end position="147"/>
    </location>
</feature>
<evidence type="ECO:0000259" key="2">
    <source>
        <dbReference type="Pfam" id="PF11412"/>
    </source>
</evidence>
<accession>A0ABW3JL94</accession>
<feature type="signal peptide" evidence="1">
    <location>
        <begin position="1"/>
        <end position="19"/>
    </location>
</feature>
<comment type="caution">
    <text evidence="3">The sequence shown here is derived from an EMBL/GenBank/DDBJ whole genome shotgun (WGS) entry which is preliminary data.</text>
</comment>
<evidence type="ECO:0000256" key="1">
    <source>
        <dbReference type="SAM" id="SignalP"/>
    </source>
</evidence>
<keyword evidence="4" id="KW-1185">Reference proteome</keyword>
<reference evidence="4" key="1">
    <citation type="journal article" date="2019" name="Int. J. Syst. Evol. Microbiol.">
        <title>The Global Catalogue of Microorganisms (GCM) 10K type strain sequencing project: providing services to taxonomists for standard genome sequencing and annotation.</title>
        <authorList>
            <consortium name="The Broad Institute Genomics Platform"/>
            <consortium name="The Broad Institute Genome Sequencing Center for Infectious Disease"/>
            <person name="Wu L."/>
            <person name="Ma J."/>
        </authorList>
    </citation>
    <scope>NUCLEOTIDE SEQUENCE [LARGE SCALE GENOMIC DNA]</scope>
    <source>
        <strain evidence="4">CCUG 62414</strain>
    </source>
</reference>
<evidence type="ECO:0000313" key="4">
    <source>
        <dbReference type="Proteomes" id="UP001597061"/>
    </source>
</evidence>
<organism evidence="3 4">
    <name type="scientific">Mariniflexile jejuense</name>
    <dbReference type="NCBI Taxonomy" id="1173582"/>
    <lineage>
        <taxon>Bacteria</taxon>
        <taxon>Pseudomonadati</taxon>
        <taxon>Bacteroidota</taxon>
        <taxon>Flavobacteriia</taxon>
        <taxon>Flavobacteriales</taxon>
        <taxon>Flavobacteriaceae</taxon>
        <taxon>Mariniflexile</taxon>
    </lineage>
</organism>
<dbReference type="Pfam" id="PF11412">
    <property type="entry name" value="DsbD_N"/>
    <property type="match status" value="1"/>
</dbReference>
<gene>
    <name evidence="3" type="ORF">ACFQ1R_13635</name>
</gene>
<dbReference type="Proteomes" id="UP001597061">
    <property type="component" value="Unassembled WGS sequence"/>
</dbReference>
<proteinExistence type="predicted"/>
<evidence type="ECO:0000313" key="3">
    <source>
        <dbReference type="EMBL" id="MFD0991144.1"/>
    </source>
</evidence>
<feature type="chain" id="PRO_5045182379" description="Thiol:disulfide interchange protein DsbD N-terminal domain-containing protein" evidence="1">
    <location>
        <begin position="20"/>
        <end position="156"/>
    </location>
</feature>
<protein>
    <recommendedName>
        <fullName evidence="2">Thiol:disulfide interchange protein DsbD N-terminal domain-containing protein</fullName>
    </recommendedName>
</protein>
<dbReference type="InterPro" id="IPR028250">
    <property type="entry name" value="DsbDN"/>
</dbReference>
<dbReference type="EMBL" id="JBHTJI010000042">
    <property type="protein sequence ID" value="MFD0991144.1"/>
    <property type="molecule type" value="Genomic_DNA"/>
</dbReference>